<dbReference type="AlphaFoldDB" id="A0A2A4J8P3"/>
<evidence type="ECO:0000313" key="2">
    <source>
        <dbReference type="EMBL" id="PCG67763.1"/>
    </source>
</evidence>
<protein>
    <recommendedName>
        <fullName evidence="1">EFHB C-terminal EF-hand domain-containing protein</fullName>
    </recommendedName>
</protein>
<gene>
    <name evidence="2" type="ORF">B5V51_5991</name>
</gene>
<dbReference type="InterPro" id="IPR011992">
    <property type="entry name" value="EF-hand-dom_pair"/>
</dbReference>
<dbReference type="STRING" id="7102.A0A2A4J8P3"/>
<dbReference type="Pfam" id="PF25325">
    <property type="entry name" value="EF-hand_EFHB_C"/>
    <property type="match status" value="1"/>
</dbReference>
<organism evidence="2">
    <name type="scientific">Heliothis virescens</name>
    <name type="common">Tobacco budworm moth</name>
    <dbReference type="NCBI Taxonomy" id="7102"/>
    <lineage>
        <taxon>Eukaryota</taxon>
        <taxon>Metazoa</taxon>
        <taxon>Ecdysozoa</taxon>
        <taxon>Arthropoda</taxon>
        <taxon>Hexapoda</taxon>
        <taxon>Insecta</taxon>
        <taxon>Pterygota</taxon>
        <taxon>Neoptera</taxon>
        <taxon>Endopterygota</taxon>
        <taxon>Lepidoptera</taxon>
        <taxon>Glossata</taxon>
        <taxon>Ditrysia</taxon>
        <taxon>Noctuoidea</taxon>
        <taxon>Noctuidae</taxon>
        <taxon>Heliothinae</taxon>
        <taxon>Heliothis</taxon>
    </lineage>
</organism>
<reference evidence="2" key="1">
    <citation type="submission" date="2017-09" db="EMBL/GenBank/DDBJ databases">
        <title>Contemporary evolution of a Lepidopteran species, Heliothis virescens, in response to modern agricultural practices.</title>
        <authorList>
            <person name="Fritz M.L."/>
            <person name="Deyonke A.M."/>
            <person name="Papanicolaou A."/>
            <person name="Micinski S."/>
            <person name="Westbrook J."/>
            <person name="Gould F."/>
        </authorList>
    </citation>
    <scope>NUCLEOTIDE SEQUENCE [LARGE SCALE GENOMIC DNA]</scope>
    <source>
        <strain evidence="2">HvINT-</strain>
        <tissue evidence="2">Whole body</tissue>
    </source>
</reference>
<comment type="caution">
    <text evidence="2">The sequence shown here is derived from an EMBL/GenBank/DDBJ whole genome shotgun (WGS) entry which is preliminary data.</text>
</comment>
<proteinExistence type="predicted"/>
<dbReference type="SUPFAM" id="SSF47473">
    <property type="entry name" value="EF-hand"/>
    <property type="match status" value="1"/>
</dbReference>
<evidence type="ECO:0000259" key="1">
    <source>
        <dbReference type="Pfam" id="PF25325"/>
    </source>
</evidence>
<accession>A0A2A4J8P3</accession>
<name>A0A2A4J8P3_HELVI</name>
<sequence>MLKCTRRTQGGKGNANRFIERDRYGIVAAGILSAQPDEKVSDVLKSYRLKDEVDALIGDSIDRKPQPIRPIQKVPEVRHSDFYNEILDVIYPPAKTKFEELVEDLKSTFFQSYWKTPLGKSSDQYPFLPEGFDVRTETMGRKSVPSESVYDVITPNAPAAKPCPSKEAGYQTNRNYSKPFDPKACFGVVHKPDTSGRCAKISMTDDRVVLGTANSVPRSSLEADFNDLRFSQLAITRQPNRNMTNLPPGYVFGKATPTEDVPTYLTYCRINMKRHFLLQCLGHLNKLKKSLSKRFNGLFFKQFSLYLKYFDKDKTGWIHKDKVYDYCSVKHIRVNPTLIEPLMEMWNGFTGTQMNYELFVYLINFQNPMPDLPKISDFEDPENVEYSTSYKDMTSHVKEVDRRRSAGLPSGRYFDCDFVETPECGTRAERANLPEETDTKTCLYPSTFTRFGVTHRDLFAKRSPKVVRRVFEAAGDKFTDESFNECWERAKNYHSEGWVSFETFNRALNNK</sequence>
<dbReference type="EMBL" id="NWSH01002648">
    <property type="protein sequence ID" value="PCG67763.1"/>
    <property type="molecule type" value="Genomic_DNA"/>
</dbReference>
<dbReference type="InterPro" id="IPR057428">
    <property type="entry name" value="EFHB_EF-hand_C"/>
</dbReference>
<feature type="domain" description="EFHB C-terminal EF-hand" evidence="1">
    <location>
        <begin position="440"/>
        <end position="510"/>
    </location>
</feature>